<dbReference type="PANTHER" id="PTHR21666:SF289">
    <property type="entry name" value="L-ALA--D-GLU ENDOPEPTIDASE"/>
    <property type="match status" value="1"/>
</dbReference>
<dbReference type="EMBL" id="BJNY01000013">
    <property type="protein sequence ID" value="GED06838.1"/>
    <property type="molecule type" value="Genomic_DNA"/>
</dbReference>
<dbReference type="InterPro" id="IPR011055">
    <property type="entry name" value="Dup_hybrid_motif"/>
</dbReference>
<keyword evidence="5" id="KW-1185">Reference proteome</keyword>
<feature type="domain" description="M23ase beta-sheet core" evidence="3">
    <location>
        <begin position="67"/>
        <end position="159"/>
    </location>
</feature>
<dbReference type="Gene3D" id="2.70.70.10">
    <property type="entry name" value="Glucose Permease (Domain IIA)"/>
    <property type="match status" value="1"/>
</dbReference>
<sequence>MKKHLLLATIQAIALVASLTSSPASVPTLPQTPTQMLRQESGWSWPTAGEPRILVPFDKPEQRWSSGHRGIDLSADQGDQIYAPNKGRVTFRSTVVDRPVIVIDHGSGFKTSLEPAESDLSVGTWVEAGSKIGTVSTGAHCSNRCLHWGVRLDGEYIDPALLIKDLRPSILLPLA</sequence>
<dbReference type="SUPFAM" id="SSF51261">
    <property type="entry name" value="Duplicated hybrid motif"/>
    <property type="match status" value="1"/>
</dbReference>
<evidence type="ECO:0000259" key="3">
    <source>
        <dbReference type="Pfam" id="PF01551"/>
    </source>
</evidence>
<evidence type="ECO:0000256" key="1">
    <source>
        <dbReference type="ARBA" id="ARBA00022729"/>
    </source>
</evidence>
<reference evidence="4 5" key="1">
    <citation type="submission" date="2019-06" db="EMBL/GenBank/DDBJ databases">
        <title>Whole genome shotgun sequence of Glutamicibacter uratoxydans NBRC 15515.</title>
        <authorList>
            <person name="Hosoyama A."/>
            <person name="Uohara A."/>
            <person name="Ohji S."/>
            <person name="Ichikawa N."/>
        </authorList>
    </citation>
    <scope>NUCLEOTIDE SEQUENCE [LARGE SCALE GENOMIC DNA]</scope>
    <source>
        <strain evidence="4 5">NBRC 15515</strain>
    </source>
</reference>
<keyword evidence="1 2" id="KW-0732">Signal</keyword>
<evidence type="ECO:0000313" key="4">
    <source>
        <dbReference type="EMBL" id="GED06838.1"/>
    </source>
</evidence>
<dbReference type="InterPro" id="IPR016047">
    <property type="entry name" value="M23ase_b-sheet_dom"/>
</dbReference>
<name>A0A4Y4DU22_GLUUR</name>
<comment type="caution">
    <text evidence="4">The sequence shown here is derived from an EMBL/GenBank/DDBJ whole genome shotgun (WGS) entry which is preliminary data.</text>
</comment>
<protein>
    <recommendedName>
        <fullName evidence="3">M23ase beta-sheet core domain-containing protein</fullName>
    </recommendedName>
</protein>
<dbReference type="AlphaFoldDB" id="A0A4Y4DU22"/>
<proteinExistence type="predicted"/>
<feature type="chain" id="PRO_5021219598" description="M23ase beta-sheet core domain-containing protein" evidence="2">
    <location>
        <begin position="27"/>
        <end position="175"/>
    </location>
</feature>
<gene>
    <name evidence="4" type="ORF">AUR04nite_23700</name>
</gene>
<dbReference type="Pfam" id="PF01551">
    <property type="entry name" value="Peptidase_M23"/>
    <property type="match status" value="1"/>
</dbReference>
<dbReference type="InterPro" id="IPR050570">
    <property type="entry name" value="Cell_wall_metabolism_enzyme"/>
</dbReference>
<dbReference type="GO" id="GO:0004222">
    <property type="term" value="F:metalloendopeptidase activity"/>
    <property type="evidence" value="ECO:0007669"/>
    <property type="project" value="TreeGrafter"/>
</dbReference>
<dbReference type="PANTHER" id="PTHR21666">
    <property type="entry name" value="PEPTIDASE-RELATED"/>
    <property type="match status" value="1"/>
</dbReference>
<evidence type="ECO:0000313" key="5">
    <source>
        <dbReference type="Proteomes" id="UP000316612"/>
    </source>
</evidence>
<dbReference type="Proteomes" id="UP000316612">
    <property type="component" value="Unassembled WGS sequence"/>
</dbReference>
<accession>A0A4Y4DU22</accession>
<feature type="signal peptide" evidence="2">
    <location>
        <begin position="1"/>
        <end position="26"/>
    </location>
</feature>
<dbReference type="CDD" id="cd12797">
    <property type="entry name" value="M23_peptidase"/>
    <property type="match status" value="1"/>
</dbReference>
<organism evidence="4 5">
    <name type="scientific">Glutamicibacter uratoxydans</name>
    <name type="common">Arthrobacter uratoxydans</name>
    <dbReference type="NCBI Taxonomy" id="43667"/>
    <lineage>
        <taxon>Bacteria</taxon>
        <taxon>Bacillati</taxon>
        <taxon>Actinomycetota</taxon>
        <taxon>Actinomycetes</taxon>
        <taxon>Micrococcales</taxon>
        <taxon>Micrococcaceae</taxon>
        <taxon>Glutamicibacter</taxon>
    </lineage>
</organism>
<evidence type="ECO:0000256" key="2">
    <source>
        <dbReference type="SAM" id="SignalP"/>
    </source>
</evidence>
<dbReference type="RefSeq" id="WP_246055511.1">
    <property type="nucleotide sequence ID" value="NZ_BAAAJL010000006.1"/>
</dbReference>